<sequence length="120" mass="14113">MINLKNFYRPVEYLNREDLKENDLNGIKLCNLSLNGFKRSGFLFVEQRRRECDAIVNGRIVEVKNQAYIYKSGQFRDYLDSGMPIDLIISPRANISKPLKDAIYEKGESIKIRYIAEKRY</sequence>
<proteinExistence type="predicted"/>
<evidence type="ECO:0000313" key="2">
    <source>
        <dbReference type="Proteomes" id="UP000288943"/>
    </source>
</evidence>
<accession>A0A410WTW3</accession>
<evidence type="ECO:0000313" key="1">
    <source>
        <dbReference type="EMBL" id="QAV17793.1"/>
    </source>
</evidence>
<dbReference type="KEGG" id="pchi:PC41400_09010"/>
<dbReference type="Proteomes" id="UP000288943">
    <property type="component" value="Chromosome"/>
</dbReference>
<reference evidence="1 2" key="1">
    <citation type="submission" date="2018-01" db="EMBL/GenBank/DDBJ databases">
        <title>The whole genome sequencing and assembly of Paenibacillus chitinolyticus KCCM 41400 strain.</title>
        <authorList>
            <person name="Kim J.-Y."/>
            <person name="Park M.-K."/>
            <person name="Lee Y.-J."/>
            <person name="Yi H."/>
            <person name="Bahn Y.-S."/>
            <person name="Kim J.F."/>
            <person name="Lee D.-W."/>
        </authorList>
    </citation>
    <scope>NUCLEOTIDE SEQUENCE [LARGE SCALE GENOMIC DNA]</scope>
    <source>
        <strain evidence="1 2">KCCM 41400</strain>
    </source>
</reference>
<name>A0A410WTW3_9BACL</name>
<protein>
    <submittedName>
        <fullName evidence="1">Uncharacterized protein</fullName>
    </submittedName>
</protein>
<gene>
    <name evidence="1" type="ORF">PC41400_09010</name>
</gene>
<dbReference type="AlphaFoldDB" id="A0A410WTW3"/>
<organism evidence="1 2">
    <name type="scientific">Paenibacillus chitinolyticus</name>
    <dbReference type="NCBI Taxonomy" id="79263"/>
    <lineage>
        <taxon>Bacteria</taxon>
        <taxon>Bacillati</taxon>
        <taxon>Bacillota</taxon>
        <taxon>Bacilli</taxon>
        <taxon>Bacillales</taxon>
        <taxon>Paenibacillaceae</taxon>
        <taxon>Paenibacillus</taxon>
    </lineage>
</organism>
<dbReference type="EMBL" id="CP026520">
    <property type="protein sequence ID" value="QAV17793.1"/>
    <property type="molecule type" value="Genomic_DNA"/>
</dbReference>